<evidence type="ECO:0008006" key="12">
    <source>
        <dbReference type="Google" id="ProtNLM"/>
    </source>
</evidence>
<dbReference type="InterPro" id="IPR035968">
    <property type="entry name" value="ATP_synth_F1_ATPase_gsu"/>
</dbReference>
<evidence type="ECO:0000256" key="2">
    <source>
        <dbReference type="ARBA" id="ARBA00004170"/>
    </source>
</evidence>
<keyword evidence="5" id="KW-0375">Hydrogen ion transport</keyword>
<comment type="subcellular location">
    <subcellularLocation>
        <location evidence="2">Membrane</location>
        <topology evidence="2">Peripheral membrane protein</topology>
    </subcellularLocation>
</comment>
<evidence type="ECO:0000256" key="7">
    <source>
        <dbReference type="ARBA" id="ARBA00023136"/>
    </source>
</evidence>
<evidence type="ECO:0000313" key="11">
    <source>
        <dbReference type="Proteomes" id="UP000034536"/>
    </source>
</evidence>
<dbReference type="InterPro" id="IPR000131">
    <property type="entry name" value="ATP_synth_F1_gsu"/>
</dbReference>
<dbReference type="GO" id="GO:0046933">
    <property type="term" value="F:proton-transporting ATP synthase activity, rotational mechanism"/>
    <property type="evidence" value="ECO:0007669"/>
    <property type="project" value="InterPro"/>
</dbReference>
<evidence type="ECO:0000256" key="3">
    <source>
        <dbReference type="ARBA" id="ARBA00007681"/>
    </source>
</evidence>
<evidence type="ECO:0000256" key="1">
    <source>
        <dbReference type="ARBA" id="ARBA00003456"/>
    </source>
</evidence>
<organism evidence="10 11">
    <name type="scientific">Candidatus Roizmanbacteria bacterium GW2011_GWA2_35_8</name>
    <dbReference type="NCBI Taxonomy" id="1618479"/>
    <lineage>
        <taxon>Bacteria</taxon>
        <taxon>Candidatus Roizmaniibacteriota</taxon>
    </lineage>
</organism>
<dbReference type="Pfam" id="PF00231">
    <property type="entry name" value="ATP-synt"/>
    <property type="match status" value="1"/>
</dbReference>
<comment type="caution">
    <text evidence="10">The sequence shown here is derived from an EMBL/GenBank/DDBJ whole genome shotgun (WGS) entry which is preliminary data.</text>
</comment>
<evidence type="ECO:0000256" key="5">
    <source>
        <dbReference type="ARBA" id="ARBA00022781"/>
    </source>
</evidence>
<dbReference type="Gene3D" id="3.40.1380.10">
    <property type="match status" value="1"/>
</dbReference>
<evidence type="ECO:0000256" key="6">
    <source>
        <dbReference type="ARBA" id="ARBA00023065"/>
    </source>
</evidence>
<comment type="function">
    <text evidence="1">Produces ATP from ADP in the presence of a proton gradient across the membrane. The gamma chain is believed to be important in regulating ATPase activity and the flow of protons through the CF(0) complex.</text>
</comment>
<sequence length="292" mass="34307">MLDQRQLKTNFELLETIRSLCIAYEQISVMKMKKIKDAVLYTRSFYDELSGVYSQMKTTYKNQVMSLAKKNKMKEPEKLLLMGKNEKTVAVLLSANNKLYGDILNKVFYKFVEETKNKDTNLVIIGRLGKEMYDDLGQTKPYTYFEIPDTDLTVNDLKPVINSIIKYSTINVFFGRYESFFSQLALSKNITGDIVMGNDREMKDNKFYYFEPNLEKILLFFETQIFSNFFKQTAYEGQLARYASRISAMEQALDVIEKEGKMTMALKMKVHNSLMERKQNERVVQIFLRRRN</sequence>
<keyword evidence="4" id="KW-0813">Transport</keyword>
<keyword evidence="6" id="KW-0406">Ion transport</keyword>
<reference evidence="10 11" key="1">
    <citation type="journal article" date="2015" name="Nature">
        <title>rRNA introns, odd ribosomes, and small enigmatic genomes across a large radiation of phyla.</title>
        <authorList>
            <person name="Brown C.T."/>
            <person name="Hug L.A."/>
            <person name="Thomas B.C."/>
            <person name="Sharon I."/>
            <person name="Castelle C.J."/>
            <person name="Singh A."/>
            <person name="Wilkins M.J."/>
            <person name="Williams K.H."/>
            <person name="Banfield J.F."/>
        </authorList>
    </citation>
    <scope>NUCLEOTIDE SEQUENCE [LARGE SCALE GENOMIC DNA]</scope>
</reference>
<keyword evidence="9" id="KW-0066">ATP synthesis</keyword>
<evidence type="ECO:0000256" key="4">
    <source>
        <dbReference type="ARBA" id="ARBA00022448"/>
    </source>
</evidence>
<keyword evidence="7" id="KW-0472">Membrane</keyword>
<keyword evidence="8" id="KW-0139">CF(1)</keyword>
<dbReference type="SUPFAM" id="SSF52943">
    <property type="entry name" value="ATP synthase (F1-ATPase), gamma subunit"/>
    <property type="match status" value="1"/>
</dbReference>
<dbReference type="EMBL" id="LBQX01000032">
    <property type="protein sequence ID" value="KKP86125.1"/>
    <property type="molecule type" value="Genomic_DNA"/>
</dbReference>
<dbReference type="Proteomes" id="UP000034536">
    <property type="component" value="Unassembled WGS sequence"/>
</dbReference>
<dbReference type="GO" id="GO:0045259">
    <property type="term" value="C:proton-transporting ATP synthase complex"/>
    <property type="evidence" value="ECO:0007669"/>
    <property type="project" value="UniProtKB-KW"/>
</dbReference>
<dbReference type="AlphaFoldDB" id="A0A0G0FFE3"/>
<gene>
    <name evidence="10" type="ORF">UR89_C0032G0008</name>
</gene>
<proteinExistence type="inferred from homology"/>
<accession>A0A0G0FFE3</accession>
<evidence type="ECO:0000256" key="9">
    <source>
        <dbReference type="ARBA" id="ARBA00023310"/>
    </source>
</evidence>
<evidence type="ECO:0000313" key="10">
    <source>
        <dbReference type="EMBL" id="KKP86125.1"/>
    </source>
</evidence>
<protein>
    <recommendedName>
        <fullName evidence="12">ATP synthase gamma chain</fullName>
    </recommendedName>
</protein>
<name>A0A0G0FFE3_9BACT</name>
<comment type="similarity">
    <text evidence="3">Belongs to the ATPase gamma chain family.</text>
</comment>
<evidence type="ECO:0000256" key="8">
    <source>
        <dbReference type="ARBA" id="ARBA00023196"/>
    </source>
</evidence>